<feature type="transmembrane region" description="Helical" evidence="1">
    <location>
        <begin position="174"/>
        <end position="195"/>
    </location>
</feature>
<feature type="transmembrane region" description="Helical" evidence="1">
    <location>
        <begin position="15"/>
        <end position="33"/>
    </location>
</feature>
<dbReference type="AlphaFoldDB" id="A0A4Y9IJD6"/>
<feature type="transmembrane region" description="Helical" evidence="1">
    <location>
        <begin position="65"/>
        <end position="84"/>
    </location>
</feature>
<dbReference type="Proteomes" id="UP000298285">
    <property type="component" value="Unassembled WGS sequence"/>
</dbReference>
<organism evidence="2 3">
    <name type="scientific">Dysgonomonas mossii</name>
    <dbReference type="NCBI Taxonomy" id="163665"/>
    <lineage>
        <taxon>Bacteria</taxon>
        <taxon>Pseudomonadati</taxon>
        <taxon>Bacteroidota</taxon>
        <taxon>Bacteroidia</taxon>
        <taxon>Bacteroidales</taxon>
        <taxon>Dysgonomonadaceae</taxon>
        <taxon>Dysgonomonas</taxon>
    </lineage>
</organism>
<dbReference type="EMBL" id="SPPK01000006">
    <property type="protein sequence ID" value="TFU87176.1"/>
    <property type="molecule type" value="Genomic_DNA"/>
</dbReference>
<reference evidence="2 3" key="1">
    <citation type="submission" date="2019-03" db="EMBL/GenBank/DDBJ databases">
        <title>Diversity of the mouse oral microbiome.</title>
        <authorList>
            <person name="Joseph S."/>
            <person name="Aduse-Opoku J."/>
            <person name="Curtis M."/>
            <person name="Wade W."/>
            <person name="Hashim A."/>
        </authorList>
    </citation>
    <scope>NUCLEOTIDE SEQUENCE [LARGE SCALE GENOMIC DNA]</scope>
    <source>
        <strain evidence="2 3">P11</strain>
    </source>
</reference>
<sequence length="351" mass="40976">MENIINKLKSWFKEYWMLLFLSISCFIIAYLFSDILAEFRWIFYYLSLMTLSLAIDLPSNRFTKILYTIIILPLIICKILEPIVLLFICLIFHFSAYLAILSPLLFLKKAGVINLSSDAILYISLTLGSIIILLFGKHIIPFVARSLKDEHRPYMIKLKSDFIELLLNKDTFKVALYSLYFIILVLSSISTFTHLNIDFLRKFQASILQSFATFIAFERIVNNTEVLSKIKKDFKKKIVLVWAGSSLPITPTYYINIKKNGKSEGISFVSKKDHSDFFTSWQDSLTTSYALWRFHDFEKNMDIQGKMQLKRLVEELKLFEELDSQPFSKELLEYAQMALDRDATLYCFSIN</sequence>
<gene>
    <name evidence="2" type="ORF">E4T88_15795</name>
</gene>
<keyword evidence="1" id="KW-0472">Membrane</keyword>
<keyword evidence="1" id="KW-0812">Transmembrane</keyword>
<evidence type="ECO:0000313" key="3">
    <source>
        <dbReference type="Proteomes" id="UP000298285"/>
    </source>
</evidence>
<keyword evidence="1" id="KW-1133">Transmembrane helix</keyword>
<feature type="transmembrane region" description="Helical" evidence="1">
    <location>
        <begin position="119"/>
        <end position="140"/>
    </location>
</feature>
<dbReference type="RefSeq" id="WP_135107134.1">
    <property type="nucleotide sequence ID" value="NZ_JADGKW010000006.1"/>
</dbReference>
<protein>
    <submittedName>
        <fullName evidence="2">Uncharacterized protein</fullName>
    </submittedName>
</protein>
<evidence type="ECO:0000256" key="1">
    <source>
        <dbReference type="SAM" id="Phobius"/>
    </source>
</evidence>
<dbReference type="PROSITE" id="PS51257">
    <property type="entry name" value="PROKAR_LIPOPROTEIN"/>
    <property type="match status" value="1"/>
</dbReference>
<accession>A0A4Y9IJD6</accession>
<proteinExistence type="predicted"/>
<name>A0A4Y9IJD6_9BACT</name>
<evidence type="ECO:0000313" key="2">
    <source>
        <dbReference type="EMBL" id="TFU87176.1"/>
    </source>
</evidence>
<dbReference type="OrthoDB" id="1420710at2"/>
<comment type="caution">
    <text evidence="2">The sequence shown here is derived from an EMBL/GenBank/DDBJ whole genome shotgun (WGS) entry which is preliminary data.</text>
</comment>
<feature type="transmembrane region" description="Helical" evidence="1">
    <location>
        <begin position="90"/>
        <end position="107"/>
    </location>
</feature>